<dbReference type="InterPro" id="IPR001810">
    <property type="entry name" value="F-box_dom"/>
</dbReference>
<dbReference type="Pfam" id="PF12937">
    <property type="entry name" value="F-box-like"/>
    <property type="match status" value="1"/>
</dbReference>
<feature type="domain" description="F-box" evidence="1">
    <location>
        <begin position="6"/>
        <end position="47"/>
    </location>
</feature>
<comment type="caution">
    <text evidence="2">The sequence shown here is derived from an EMBL/GenBank/DDBJ whole genome shotgun (WGS) entry which is preliminary data.</text>
</comment>
<dbReference type="AlphaFoldDB" id="A0AB37WZG6"/>
<sequence>MAVLLGLPNETLLRIFNYLLQNVKHPKPQADLLNLSLTCKQLAPLAREVLFTAPILHPRKIDIFLVTLFKYPDLQSKIQSLTVESNKVDGNWVVSDPLRVLAQDSEILSRCAGILRTSALDEEIKQEYTRVLQRRITSASHPKSAPNSLSLNYPVACNFVERQKDHYLPSSLNCDISYCHIVPL</sequence>
<evidence type="ECO:0000313" key="2">
    <source>
        <dbReference type="EMBL" id="RYN37083.1"/>
    </source>
</evidence>
<protein>
    <recommendedName>
        <fullName evidence="1">F-box domain-containing protein</fullName>
    </recommendedName>
</protein>
<evidence type="ECO:0000259" key="1">
    <source>
        <dbReference type="Pfam" id="PF12937"/>
    </source>
</evidence>
<evidence type="ECO:0000313" key="3">
    <source>
        <dbReference type="Proteomes" id="UP000292340"/>
    </source>
</evidence>
<accession>A0AB37WZG6</accession>
<dbReference type="CDD" id="cd09917">
    <property type="entry name" value="F-box_SF"/>
    <property type="match status" value="1"/>
</dbReference>
<gene>
    <name evidence="2" type="ORF">AA0115_g1317</name>
</gene>
<organism evidence="2 3">
    <name type="scientific">Alternaria tenuissima</name>
    <dbReference type="NCBI Taxonomy" id="119927"/>
    <lineage>
        <taxon>Eukaryota</taxon>
        <taxon>Fungi</taxon>
        <taxon>Dikarya</taxon>
        <taxon>Ascomycota</taxon>
        <taxon>Pezizomycotina</taxon>
        <taxon>Dothideomycetes</taxon>
        <taxon>Pleosporomycetidae</taxon>
        <taxon>Pleosporales</taxon>
        <taxon>Pleosporineae</taxon>
        <taxon>Pleosporaceae</taxon>
        <taxon>Alternaria</taxon>
        <taxon>Alternaria sect. Alternaria</taxon>
        <taxon>Alternaria alternata complex</taxon>
    </lineage>
</organism>
<dbReference type="EMBL" id="PDXB01000002">
    <property type="protein sequence ID" value="RYN37083.1"/>
    <property type="molecule type" value="Genomic_DNA"/>
</dbReference>
<reference evidence="2" key="1">
    <citation type="submission" date="2017-10" db="EMBL/GenBank/DDBJ databases">
        <authorList>
            <person name="Armitage A.D."/>
            <person name="Barbara D.J."/>
            <person name="Woodhall J.W."/>
            <person name="Sreenivasaprasad S."/>
            <person name="Lane C.R."/>
            <person name="Clarkson J.P."/>
            <person name="Harrison R.J."/>
        </authorList>
    </citation>
    <scope>NUCLEOTIDE SEQUENCE</scope>
    <source>
        <strain evidence="2">FERA 1164</strain>
    </source>
</reference>
<name>A0AB37WZG6_9PLEO</name>
<reference evidence="2" key="2">
    <citation type="journal article" date="2019" name="bioRxiv">
        <title>Genomics, evolutionary history and diagnostics of the Alternaria alternata species group including apple and Asian pear pathotypes.</title>
        <authorList>
            <person name="Armitage A.D."/>
            <person name="Cockerton H.M."/>
            <person name="Sreenivasaprasad S."/>
            <person name="Woodhall J.W."/>
            <person name="Lane C.R."/>
            <person name="Harrison R.J."/>
            <person name="Clarkson J.P."/>
        </authorList>
    </citation>
    <scope>NUCLEOTIDE SEQUENCE</scope>
    <source>
        <strain evidence="2">FERA 1164</strain>
    </source>
</reference>
<proteinExistence type="predicted"/>
<dbReference type="Proteomes" id="UP000292340">
    <property type="component" value="Unassembled WGS sequence"/>
</dbReference>